<evidence type="ECO:0000313" key="1">
    <source>
        <dbReference type="Proteomes" id="UP000694941"/>
    </source>
</evidence>
<sequence length="129" mass="14363">MVLRNLDPPRLCNGTRLAVKMLMPHVIEATILSGCGKFEDVFITIIPVIPTDMPFEFKRLQFPIRLSFSMSINKLQGQTLKVTGLQLEEPCFSHGQLCVGCSRVGSPKNIYVNAPCGKTKNIVYHEALT</sequence>
<dbReference type="Proteomes" id="UP000694941">
    <property type="component" value="Unplaced"/>
</dbReference>
<evidence type="ECO:0000313" key="2">
    <source>
        <dbReference type="RefSeq" id="XP_013783912.1"/>
    </source>
</evidence>
<reference evidence="2" key="1">
    <citation type="submission" date="2025-08" db="UniProtKB">
        <authorList>
            <consortium name="RefSeq"/>
        </authorList>
    </citation>
    <scope>IDENTIFICATION</scope>
    <source>
        <tissue evidence="2">Muscle</tissue>
    </source>
</reference>
<keyword evidence="1" id="KW-1185">Reference proteome</keyword>
<organism evidence="1 2">
    <name type="scientific">Limulus polyphemus</name>
    <name type="common">Atlantic horseshoe crab</name>
    <dbReference type="NCBI Taxonomy" id="6850"/>
    <lineage>
        <taxon>Eukaryota</taxon>
        <taxon>Metazoa</taxon>
        <taxon>Ecdysozoa</taxon>
        <taxon>Arthropoda</taxon>
        <taxon>Chelicerata</taxon>
        <taxon>Merostomata</taxon>
        <taxon>Xiphosura</taxon>
        <taxon>Limulidae</taxon>
        <taxon>Limulus</taxon>
    </lineage>
</organism>
<dbReference type="PANTHER" id="PTHR23274">
    <property type="entry name" value="DNA HELICASE-RELATED"/>
    <property type="match status" value="1"/>
</dbReference>
<gene>
    <name evidence="2" type="primary">LOC106468060</name>
</gene>
<proteinExistence type="predicted"/>
<dbReference type="PANTHER" id="PTHR23274:SF51">
    <property type="entry name" value="OS03G0423850 PROTEIN"/>
    <property type="match status" value="1"/>
</dbReference>
<dbReference type="RefSeq" id="XP_013783912.1">
    <property type="nucleotide sequence ID" value="XM_013928458.1"/>
</dbReference>
<dbReference type="GeneID" id="106468060"/>
<dbReference type="InterPro" id="IPR027417">
    <property type="entry name" value="P-loop_NTPase"/>
</dbReference>
<accession>A0ABM1BKP3</accession>
<protein>
    <submittedName>
        <fullName evidence="2">Uncharacterized protein LOC106468060</fullName>
    </submittedName>
</protein>
<dbReference type="SUPFAM" id="SSF52540">
    <property type="entry name" value="P-loop containing nucleoside triphosphate hydrolases"/>
    <property type="match status" value="1"/>
</dbReference>
<name>A0ABM1BKP3_LIMPO</name>